<name>A0AB34G3H2_9HYPO</name>
<dbReference type="InterPro" id="IPR036085">
    <property type="entry name" value="PAZ_dom_sf"/>
</dbReference>
<dbReference type="Gene3D" id="3.40.50.2300">
    <property type="match status" value="1"/>
</dbReference>
<reference evidence="4" key="1">
    <citation type="submission" date="2023-01" db="EMBL/GenBank/DDBJ databases">
        <title>The growth and conidiation of Purpureocillium lavendulum are regulated by nitrogen source and histone H3K14 acetylation.</title>
        <authorList>
            <person name="Tang P."/>
            <person name="Han J."/>
            <person name="Zhang C."/>
            <person name="Tang P."/>
            <person name="Qi F."/>
            <person name="Zhang K."/>
            <person name="Liang L."/>
        </authorList>
    </citation>
    <scope>NUCLEOTIDE SEQUENCE</scope>
    <source>
        <strain evidence="4">YMF1.00683</strain>
    </source>
</reference>
<evidence type="ECO:0000259" key="3">
    <source>
        <dbReference type="PROSITE" id="PS50822"/>
    </source>
</evidence>
<dbReference type="Proteomes" id="UP001163105">
    <property type="component" value="Unassembled WGS sequence"/>
</dbReference>
<dbReference type="SUPFAM" id="SSF101690">
    <property type="entry name" value="PAZ domain"/>
    <property type="match status" value="1"/>
</dbReference>
<dbReference type="Pfam" id="PF16488">
    <property type="entry name" value="ArgoL2"/>
    <property type="match status" value="1"/>
</dbReference>
<organism evidence="4 5">
    <name type="scientific">Purpureocillium lavendulum</name>
    <dbReference type="NCBI Taxonomy" id="1247861"/>
    <lineage>
        <taxon>Eukaryota</taxon>
        <taxon>Fungi</taxon>
        <taxon>Dikarya</taxon>
        <taxon>Ascomycota</taxon>
        <taxon>Pezizomycotina</taxon>
        <taxon>Sordariomycetes</taxon>
        <taxon>Hypocreomycetidae</taxon>
        <taxon>Hypocreales</taxon>
        <taxon>Ophiocordycipitaceae</taxon>
        <taxon>Purpureocillium</taxon>
    </lineage>
</organism>
<dbReference type="CDD" id="cd04657">
    <property type="entry name" value="Piwi_ago-like"/>
    <property type="match status" value="1"/>
</dbReference>
<dbReference type="InterPro" id="IPR003100">
    <property type="entry name" value="PAZ_dom"/>
</dbReference>
<dbReference type="SUPFAM" id="SSF53098">
    <property type="entry name" value="Ribonuclease H-like"/>
    <property type="match status" value="1"/>
</dbReference>
<dbReference type="GO" id="GO:0003723">
    <property type="term" value="F:RNA binding"/>
    <property type="evidence" value="ECO:0007669"/>
    <property type="project" value="InterPro"/>
</dbReference>
<protein>
    <submittedName>
        <fullName evidence="4">RNA interference and silencing protein</fullName>
    </submittedName>
</protein>
<dbReference type="PROSITE" id="PS50822">
    <property type="entry name" value="PIWI"/>
    <property type="match status" value="1"/>
</dbReference>
<evidence type="ECO:0000256" key="1">
    <source>
        <dbReference type="SAM" id="MobiDB-lite"/>
    </source>
</evidence>
<dbReference type="InterPro" id="IPR003165">
    <property type="entry name" value="Piwi"/>
</dbReference>
<dbReference type="Pfam" id="PF02170">
    <property type="entry name" value="PAZ"/>
    <property type="match status" value="1"/>
</dbReference>
<dbReference type="InterPro" id="IPR012337">
    <property type="entry name" value="RNaseH-like_sf"/>
</dbReference>
<feature type="domain" description="Piwi" evidence="3">
    <location>
        <begin position="752"/>
        <end position="1071"/>
    </location>
</feature>
<dbReference type="InterPro" id="IPR045246">
    <property type="entry name" value="Piwi_ago-like"/>
</dbReference>
<dbReference type="SMART" id="SM01163">
    <property type="entry name" value="DUF1785"/>
    <property type="match status" value="1"/>
</dbReference>
<evidence type="ECO:0000313" key="4">
    <source>
        <dbReference type="EMBL" id="KAJ6445136.1"/>
    </source>
</evidence>
<dbReference type="Pfam" id="PF08699">
    <property type="entry name" value="ArgoL1"/>
    <property type="match status" value="1"/>
</dbReference>
<dbReference type="InterPro" id="IPR032472">
    <property type="entry name" value="ArgoL2"/>
</dbReference>
<dbReference type="EMBL" id="JAQHRD010000002">
    <property type="protein sequence ID" value="KAJ6445136.1"/>
    <property type="molecule type" value="Genomic_DNA"/>
</dbReference>
<dbReference type="InterPro" id="IPR032474">
    <property type="entry name" value="Argonaute_N"/>
</dbReference>
<dbReference type="AlphaFoldDB" id="A0AB34G3H2"/>
<sequence length="1095" mass="120673">MCFFECQLIFCPCDKGKDCAMASRGVKSVHNRPVHKLGTTWCAKENAKLPRVITKPCKLAKAQGSTMGLRTCPDSLREDEFDVITHHVEDKVCEDCEILCAARKSERLATRDPKKIKSNKSIWPSAAVVANADGEALAVEVLHREVATVAEAALDRRPSFGASPGGLRAPEPSVREAEDAIQASKASLSLDRLGLKDAFPVRPGYGTKGRPVVLWANYVDFSVDPKLVLYRYDISIQPSAPKRKLMQVVHLLLQSPELASVKDDIVTDFRSTLLSRRQLPNQAATIVYRNEGEDEALENATVYTVSLQHTNVLSVAELIEYITSTSVSCRYDSKLPMIQAFNIFLNHFAKSTGNLATIGSSKTFAMDPSSDTFDLGGCLTAVRGFYASVRAATNRILVNVNVSHGAFYQEGPLDQFMSKFGSHRGLVKLERSLKRLRIKTTHLPEKRNRKGETIPRIKTIIALAHVHDGRQLDHRPRVRGHGAGAKSVEFWLESNPAAQALSSTGPKKGGKGKKAGQDKTSSAGRYISVYDFFLEAYGITLAIPDMPVVNVGSRDKPTYLPAQVCYLLPGQAAQTKLDPSQTQNMIRFAVRRPADNASSIITKGLVTSGLSPATNPQLGKFGVNVGTDLVTVHGRVLAGPRVLYKANKAAQMVAGGWNMVPRDAGSLKFSNSVALRRWSCLYIELPDRLYRDAQRFTSDSLLELMKKFHAVLQDTGIAANTPLLPLQRLPLRDEEDPKLDEVLQRAANGLDLLFIVLPAAQMPLYNRIKKLGDVKFGIHTICCVGKKIAKPGGQDQYFRNEALKFNLKLGGSNQLVQPMRGDLIAEDKTMVVGIDVTHPSPGSSQIAPSVAGMVANVDKAMGQWPAILSVQPERRKEMVADLKEMLLSRLKLWRTQGKHASLPENILVYRDGVSEGQYQLVLDEELPLLRAACKMVYPADAQKKDLPRMTVVIVGKRHHTRFYPTSEADMDRSGNTKPGTVVDRGVTEARTWDFFMQAHTALQGTARPAHYVVVLDEIFRARHKHSGADAAAADELQELTQNMCYTFGRATKAVSICTPAYYADILYTIAGIADVHATQEDVQPHEKLRNSMFYI</sequence>
<feature type="domain" description="PAZ" evidence="2">
    <location>
        <begin position="412"/>
        <end position="569"/>
    </location>
</feature>
<evidence type="ECO:0000313" key="5">
    <source>
        <dbReference type="Proteomes" id="UP001163105"/>
    </source>
</evidence>
<keyword evidence="5" id="KW-1185">Reference proteome</keyword>
<evidence type="ECO:0000259" key="2">
    <source>
        <dbReference type="PROSITE" id="PS50821"/>
    </source>
</evidence>
<dbReference type="InterPro" id="IPR036397">
    <property type="entry name" value="RNaseH_sf"/>
</dbReference>
<proteinExistence type="predicted"/>
<dbReference type="Pfam" id="PF16486">
    <property type="entry name" value="ArgoN"/>
    <property type="match status" value="1"/>
</dbReference>
<feature type="region of interest" description="Disordered" evidence="1">
    <location>
        <begin position="501"/>
        <end position="520"/>
    </location>
</feature>
<comment type="caution">
    <text evidence="4">The sequence shown here is derived from an EMBL/GenBank/DDBJ whole genome shotgun (WGS) entry which is preliminary data.</text>
</comment>
<dbReference type="Pfam" id="PF02171">
    <property type="entry name" value="Piwi"/>
    <property type="match status" value="1"/>
</dbReference>
<dbReference type="InterPro" id="IPR014811">
    <property type="entry name" value="ArgoL1"/>
</dbReference>
<dbReference type="Gene3D" id="2.170.260.10">
    <property type="entry name" value="paz domain"/>
    <property type="match status" value="1"/>
</dbReference>
<dbReference type="CDD" id="cd02846">
    <property type="entry name" value="PAZ_argonaute_like"/>
    <property type="match status" value="1"/>
</dbReference>
<dbReference type="PROSITE" id="PS50821">
    <property type="entry name" value="PAZ"/>
    <property type="match status" value="1"/>
</dbReference>
<gene>
    <name evidence="4" type="primary">ELF2C</name>
    <name evidence="4" type="ORF">O9K51_03539</name>
</gene>
<dbReference type="Gene3D" id="3.30.420.10">
    <property type="entry name" value="Ribonuclease H-like superfamily/Ribonuclease H"/>
    <property type="match status" value="1"/>
</dbReference>
<dbReference type="SMART" id="SM00950">
    <property type="entry name" value="Piwi"/>
    <property type="match status" value="1"/>
</dbReference>
<accession>A0AB34G3H2</accession>
<dbReference type="PANTHER" id="PTHR22891">
    <property type="entry name" value="EUKARYOTIC TRANSLATION INITIATION FACTOR 2C"/>
    <property type="match status" value="1"/>
</dbReference>